<dbReference type="STRING" id="4533.J3NER9"/>
<keyword evidence="5" id="KW-0539">Nucleus</keyword>
<dbReference type="CDD" id="cd00018">
    <property type="entry name" value="AP2"/>
    <property type="match status" value="1"/>
</dbReference>
<dbReference type="Gene3D" id="3.30.730.10">
    <property type="entry name" value="AP2/ERF domain"/>
    <property type="match status" value="1"/>
</dbReference>
<dbReference type="HOGENOM" id="CLU_1512833_0_0_1"/>
<evidence type="ECO:0000256" key="2">
    <source>
        <dbReference type="ARBA" id="ARBA00023015"/>
    </source>
</evidence>
<evidence type="ECO:0000256" key="1">
    <source>
        <dbReference type="ARBA" id="ARBA00004123"/>
    </source>
</evidence>
<keyword evidence="2" id="KW-0805">Transcription regulation</keyword>
<dbReference type="EnsemblPlants" id="OB12G24770.1">
    <property type="protein sequence ID" value="OB12G24770.1"/>
    <property type="gene ID" value="OB12G24770"/>
</dbReference>
<dbReference type="GO" id="GO:0005634">
    <property type="term" value="C:nucleus"/>
    <property type="evidence" value="ECO:0007669"/>
    <property type="project" value="UniProtKB-SubCell"/>
</dbReference>
<dbReference type="InterPro" id="IPR016177">
    <property type="entry name" value="DNA-bd_dom_sf"/>
</dbReference>
<dbReference type="Proteomes" id="UP000006038">
    <property type="component" value="Chromosome 12"/>
</dbReference>
<dbReference type="AlphaFoldDB" id="J3NER9"/>
<dbReference type="PRINTS" id="PR00367">
    <property type="entry name" value="ETHRSPELEMNT"/>
</dbReference>
<comment type="subcellular location">
    <subcellularLocation>
        <location evidence="1">Nucleus</location>
    </subcellularLocation>
</comment>
<evidence type="ECO:0000256" key="6">
    <source>
        <dbReference type="SAM" id="MobiDB-lite"/>
    </source>
</evidence>
<evidence type="ECO:0000256" key="3">
    <source>
        <dbReference type="ARBA" id="ARBA00023125"/>
    </source>
</evidence>
<evidence type="ECO:0000313" key="9">
    <source>
        <dbReference type="Proteomes" id="UP000006038"/>
    </source>
</evidence>
<evidence type="ECO:0000259" key="7">
    <source>
        <dbReference type="PROSITE" id="PS51032"/>
    </source>
</evidence>
<dbReference type="Gramene" id="OB12G24770.1">
    <property type="protein sequence ID" value="OB12G24770.1"/>
    <property type="gene ID" value="OB12G24770"/>
</dbReference>
<dbReference type="PANTHER" id="PTHR31677:SF75">
    <property type="entry name" value="ETHYLENE-RESPONSIVE TRANSCRIPTION FACTOR ERF084"/>
    <property type="match status" value="1"/>
</dbReference>
<dbReference type="GO" id="GO:0003677">
    <property type="term" value="F:DNA binding"/>
    <property type="evidence" value="ECO:0007669"/>
    <property type="project" value="UniProtKB-KW"/>
</dbReference>
<dbReference type="SMART" id="SM00380">
    <property type="entry name" value="AP2"/>
    <property type="match status" value="1"/>
</dbReference>
<keyword evidence="4" id="KW-0804">Transcription</keyword>
<name>J3NER9_ORYBR</name>
<dbReference type="OMA" id="GWQYEAY"/>
<evidence type="ECO:0000256" key="5">
    <source>
        <dbReference type="ARBA" id="ARBA00023242"/>
    </source>
</evidence>
<dbReference type="InterPro" id="IPR036955">
    <property type="entry name" value="AP2/ERF_dom_sf"/>
</dbReference>
<dbReference type="Pfam" id="PF00847">
    <property type="entry name" value="AP2"/>
    <property type="match status" value="1"/>
</dbReference>
<organism evidence="8">
    <name type="scientific">Oryza brachyantha</name>
    <name type="common">malo sina</name>
    <dbReference type="NCBI Taxonomy" id="4533"/>
    <lineage>
        <taxon>Eukaryota</taxon>
        <taxon>Viridiplantae</taxon>
        <taxon>Streptophyta</taxon>
        <taxon>Embryophyta</taxon>
        <taxon>Tracheophyta</taxon>
        <taxon>Spermatophyta</taxon>
        <taxon>Magnoliopsida</taxon>
        <taxon>Liliopsida</taxon>
        <taxon>Poales</taxon>
        <taxon>Poaceae</taxon>
        <taxon>BOP clade</taxon>
        <taxon>Oryzoideae</taxon>
        <taxon>Oryzeae</taxon>
        <taxon>Oryzinae</taxon>
        <taxon>Oryza</taxon>
    </lineage>
</organism>
<dbReference type="PROSITE" id="PS51032">
    <property type="entry name" value="AP2_ERF"/>
    <property type="match status" value="1"/>
</dbReference>
<keyword evidence="9" id="KW-1185">Reference proteome</keyword>
<evidence type="ECO:0000313" key="8">
    <source>
        <dbReference type="EnsemblPlants" id="OB12G24770.1"/>
    </source>
</evidence>
<protein>
    <recommendedName>
        <fullName evidence="7">AP2/ERF domain-containing protein</fullName>
    </recommendedName>
</protein>
<feature type="domain" description="AP2/ERF" evidence="7">
    <location>
        <begin position="42"/>
        <end position="99"/>
    </location>
</feature>
<keyword evidence="3" id="KW-0238">DNA-binding</keyword>
<dbReference type="PANTHER" id="PTHR31677">
    <property type="entry name" value="AP2 DOMAIN CLASS TRANSCRIPTION FACTOR"/>
    <property type="match status" value="1"/>
</dbReference>
<dbReference type="GO" id="GO:0003700">
    <property type="term" value="F:DNA-binding transcription factor activity"/>
    <property type="evidence" value="ECO:0007669"/>
    <property type="project" value="InterPro"/>
</dbReference>
<proteinExistence type="predicted"/>
<feature type="region of interest" description="Disordered" evidence="6">
    <location>
        <begin position="1"/>
        <end position="37"/>
    </location>
</feature>
<evidence type="ECO:0000256" key="4">
    <source>
        <dbReference type="ARBA" id="ARBA00023163"/>
    </source>
</evidence>
<feature type="compositionally biased region" description="Basic residues" evidence="6">
    <location>
        <begin position="21"/>
        <end position="34"/>
    </location>
</feature>
<sequence>MVLPASRRPPAPTAAAALQRGKNRRNKKKGKTGRRPAVSWHGFRGIHRRKSGRWAAEIRDVIQGCRVWIGTFDTAEAAATAYDAAALAIHGSKAKTNFHGYRATPPASLVQTKEPPAAELCYAAPSPVLLAHALEATQGWEFEPYIGVVHGLSLMDINYTYAAADEEQGAAAAGLWYF</sequence>
<dbReference type="InterPro" id="IPR001471">
    <property type="entry name" value="AP2/ERF_dom"/>
</dbReference>
<reference evidence="8" key="1">
    <citation type="journal article" date="2013" name="Nat. Commun.">
        <title>Whole-genome sequencing of Oryza brachyantha reveals mechanisms underlying Oryza genome evolution.</title>
        <authorList>
            <person name="Chen J."/>
            <person name="Huang Q."/>
            <person name="Gao D."/>
            <person name="Wang J."/>
            <person name="Lang Y."/>
            <person name="Liu T."/>
            <person name="Li B."/>
            <person name="Bai Z."/>
            <person name="Luis Goicoechea J."/>
            <person name="Liang C."/>
            <person name="Chen C."/>
            <person name="Zhang W."/>
            <person name="Sun S."/>
            <person name="Liao Y."/>
            <person name="Zhang X."/>
            <person name="Yang L."/>
            <person name="Song C."/>
            <person name="Wang M."/>
            <person name="Shi J."/>
            <person name="Liu G."/>
            <person name="Liu J."/>
            <person name="Zhou H."/>
            <person name="Zhou W."/>
            <person name="Yu Q."/>
            <person name="An N."/>
            <person name="Chen Y."/>
            <person name="Cai Q."/>
            <person name="Wang B."/>
            <person name="Liu B."/>
            <person name="Min J."/>
            <person name="Huang Y."/>
            <person name="Wu H."/>
            <person name="Li Z."/>
            <person name="Zhang Y."/>
            <person name="Yin Y."/>
            <person name="Song W."/>
            <person name="Jiang J."/>
            <person name="Jackson S.A."/>
            <person name="Wing R.A."/>
            <person name="Wang J."/>
            <person name="Chen M."/>
        </authorList>
    </citation>
    <scope>NUCLEOTIDE SEQUENCE [LARGE SCALE GENOMIC DNA]</scope>
    <source>
        <strain evidence="8">cv. IRGC 101232</strain>
    </source>
</reference>
<dbReference type="SUPFAM" id="SSF54171">
    <property type="entry name" value="DNA-binding domain"/>
    <property type="match status" value="1"/>
</dbReference>
<accession>J3NER9</accession>
<reference evidence="8" key="2">
    <citation type="submission" date="2013-04" db="UniProtKB">
        <authorList>
            <consortium name="EnsemblPlants"/>
        </authorList>
    </citation>
    <scope>IDENTIFICATION</scope>
</reference>